<dbReference type="AlphaFoldDB" id="A0A1H1AVS4"/>
<name>A0A1H1AVS4_9BURK</name>
<protein>
    <submittedName>
        <fullName evidence="2">Uncharacterized protein</fullName>
    </submittedName>
</protein>
<organism evidence="2 3">
    <name type="scientific">Paraburkholderia fungorum</name>
    <dbReference type="NCBI Taxonomy" id="134537"/>
    <lineage>
        <taxon>Bacteria</taxon>
        <taxon>Pseudomonadati</taxon>
        <taxon>Pseudomonadota</taxon>
        <taxon>Betaproteobacteria</taxon>
        <taxon>Burkholderiales</taxon>
        <taxon>Burkholderiaceae</taxon>
        <taxon>Paraburkholderia</taxon>
    </lineage>
</organism>
<evidence type="ECO:0000313" key="3">
    <source>
        <dbReference type="Proteomes" id="UP000183487"/>
    </source>
</evidence>
<proteinExistence type="predicted"/>
<dbReference type="Proteomes" id="UP000183487">
    <property type="component" value="Unassembled WGS sequence"/>
</dbReference>
<sequence length="107" mass="12347">MKILIGICSVIVLAWLFATTRVAHAPVVQPCTQEWFSYLDSHYFDISDGEGHGPDLGNSEWFNAFEEKARLPETNRLSKPQRCRLVQNQLERHTYIINEQLGWTISL</sequence>
<feature type="signal peptide" evidence="1">
    <location>
        <begin position="1"/>
        <end position="25"/>
    </location>
</feature>
<accession>A0A1H1AVS4</accession>
<keyword evidence="3" id="KW-1185">Reference proteome</keyword>
<dbReference type="RefSeq" id="WP_074763602.1">
    <property type="nucleotide sequence ID" value="NZ_FNKP01000001.1"/>
</dbReference>
<evidence type="ECO:0000313" key="2">
    <source>
        <dbReference type="EMBL" id="SDQ43769.1"/>
    </source>
</evidence>
<gene>
    <name evidence="2" type="ORF">SAMN05443245_1377</name>
</gene>
<keyword evidence="1" id="KW-0732">Signal</keyword>
<dbReference type="EMBL" id="FNKP01000001">
    <property type="protein sequence ID" value="SDQ43769.1"/>
    <property type="molecule type" value="Genomic_DNA"/>
</dbReference>
<reference evidence="3" key="1">
    <citation type="submission" date="2016-10" db="EMBL/GenBank/DDBJ databases">
        <authorList>
            <person name="Varghese N."/>
        </authorList>
    </citation>
    <scope>NUCLEOTIDE SEQUENCE [LARGE SCALE GENOMIC DNA]</scope>
    <source>
        <strain evidence="3">GAS106B</strain>
    </source>
</reference>
<feature type="chain" id="PRO_5010270818" evidence="1">
    <location>
        <begin position="26"/>
        <end position="107"/>
    </location>
</feature>
<evidence type="ECO:0000256" key="1">
    <source>
        <dbReference type="SAM" id="SignalP"/>
    </source>
</evidence>